<dbReference type="SMART" id="SM00382">
    <property type="entry name" value="AAA"/>
    <property type="match status" value="1"/>
</dbReference>
<organism evidence="6 7">
    <name type="scientific">Siminovitchia acidinfaciens</name>
    <dbReference type="NCBI Taxonomy" id="2321395"/>
    <lineage>
        <taxon>Bacteria</taxon>
        <taxon>Bacillati</taxon>
        <taxon>Bacillota</taxon>
        <taxon>Bacilli</taxon>
        <taxon>Bacillales</taxon>
        <taxon>Bacillaceae</taxon>
        <taxon>Siminovitchia</taxon>
    </lineage>
</organism>
<dbReference type="PANTHER" id="PTHR42794">
    <property type="entry name" value="HEMIN IMPORT ATP-BINDING PROTEIN HMUV"/>
    <property type="match status" value="1"/>
</dbReference>
<keyword evidence="4" id="KW-1278">Translocase</keyword>
<evidence type="ECO:0000256" key="1">
    <source>
        <dbReference type="ARBA" id="ARBA00022448"/>
    </source>
</evidence>
<protein>
    <submittedName>
        <fullName evidence="6">ATP-binding cassette domain-containing protein</fullName>
    </submittedName>
</protein>
<dbReference type="Pfam" id="PF00005">
    <property type="entry name" value="ABC_tran"/>
    <property type="match status" value="1"/>
</dbReference>
<dbReference type="InterPro" id="IPR017871">
    <property type="entry name" value="ABC_transporter-like_CS"/>
</dbReference>
<sequence>MDEMLQVEELSGGYSDKNILKNISFSVSRGEMFGILGPNGSGKSTLLKMISRLLPYKSGQITIDNRSLQTFSSKDFAKLMAVLPQVSSEVFPFTVKETVELGRYAHQRGLFHSWSREDESVVQEVMALTKVKGLQGVSLQELSGGERQRVFLAQALAQEPNILILDEPTNHLDLSHQKVLLDQMKRWTRQRGLTVVTVFHDLNLAALYCDRLLLLDEGEVIHIGTPEEVLNEPQIQKVYKTMIEKHSHPEVPKPNMVLIPETERDNRVIDESYLSRTEEAVMFHSPIPLKTIASASTGSGLGWKEKFIINRNQPSTEKDTKAVEMEAQYDEQLFTNYNTYQEDGFSILFVLTADRHLRFFHTWLFINGQVCENALIEAMTTALQGKELAFKEKIRPAETDDGIVVAATQKGVYLSSGRSSSELGQAILNGLLDSSEKLFQSMKVGMSN</sequence>
<dbReference type="Gene3D" id="3.40.50.300">
    <property type="entry name" value="P-loop containing nucleotide triphosphate hydrolases"/>
    <property type="match status" value="1"/>
</dbReference>
<dbReference type="AlphaFoldDB" id="A0A429Y6N0"/>
<evidence type="ECO:0000313" key="7">
    <source>
        <dbReference type="Proteomes" id="UP000287156"/>
    </source>
</evidence>
<keyword evidence="3 6" id="KW-0067">ATP-binding</keyword>
<evidence type="ECO:0000256" key="3">
    <source>
        <dbReference type="ARBA" id="ARBA00022840"/>
    </source>
</evidence>
<reference evidence="6" key="1">
    <citation type="submission" date="2018-12" db="EMBL/GenBank/DDBJ databases">
        <authorList>
            <person name="Sun L."/>
            <person name="Chen Z."/>
        </authorList>
    </citation>
    <scope>NUCLEOTIDE SEQUENCE [LARGE SCALE GENOMIC DNA]</scope>
    <source>
        <strain evidence="6">3-2-2</strain>
    </source>
</reference>
<evidence type="ECO:0000259" key="5">
    <source>
        <dbReference type="PROSITE" id="PS50893"/>
    </source>
</evidence>
<dbReference type="PROSITE" id="PS00211">
    <property type="entry name" value="ABC_TRANSPORTER_1"/>
    <property type="match status" value="1"/>
</dbReference>
<dbReference type="PANTHER" id="PTHR42794:SF1">
    <property type="entry name" value="HEMIN IMPORT ATP-BINDING PROTEIN HMUV"/>
    <property type="match status" value="1"/>
</dbReference>
<evidence type="ECO:0000256" key="2">
    <source>
        <dbReference type="ARBA" id="ARBA00022741"/>
    </source>
</evidence>
<dbReference type="SUPFAM" id="SSF52540">
    <property type="entry name" value="P-loop containing nucleoside triphosphate hydrolases"/>
    <property type="match status" value="1"/>
</dbReference>
<feature type="domain" description="ABC transporter" evidence="5">
    <location>
        <begin position="5"/>
        <end position="242"/>
    </location>
</feature>
<evidence type="ECO:0000256" key="4">
    <source>
        <dbReference type="ARBA" id="ARBA00022967"/>
    </source>
</evidence>
<proteinExistence type="predicted"/>
<keyword evidence="2" id="KW-0547">Nucleotide-binding</keyword>
<dbReference type="InterPro" id="IPR027417">
    <property type="entry name" value="P-loop_NTPase"/>
</dbReference>
<dbReference type="PROSITE" id="PS50893">
    <property type="entry name" value="ABC_TRANSPORTER_2"/>
    <property type="match status" value="1"/>
</dbReference>
<gene>
    <name evidence="6" type="ORF">D4T97_000640</name>
</gene>
<dbReference type="GO" id="GO:0005524">
    <property type="term" value="F:ATP binding"/>
    <property type="evidence" value="ECO:0007669"/>
    <property type="project" value="UniProtKB-KW"/>
</dbReference>
<dbReference type="FunFam" id="3.40.50.300:FF:000134">
    <property type="entry name" value="Iron-enterobactin ABC transporter ATP-binding protein"/>
    <property type="match status" value="1"/>
</dbReference>
<dbReference type="InterPro" id="IPR003593">
    <property type="entry name" value="AAA+_ATPase"/>
</dbReference>
<comment type="caution">
    <text evidence="6">The sequence shown here is derived from an EMBL/GenBank/DDBJ whole genome shotgun (WGS) entry which is preliminary data.</text>
</comment>
<dbReference type="GO" id="GO:0016887">
    <property type="term" value="F:ATP hydrolysis activity"/>
    <property type="evidence" value="ECO:0007669"/>
    <property type="project" value="InterPro"/>
</dbReference>
<dbReference type="EMBL" id="QYTV02000001">
    <property type="protein sequence ID" value="RST77042.1"/>
    <property type="molecule type" value="Genomic_DNA"/>
</dbReference>
<dbReference type="OrthoDB" id="9787851at2"/>
<dbReference type="CDD" id="cd03214">
    <property type="entry name" value="ABC_Iron-Siderophores_B12_Hemin"/>
    <property type="match status" value="1"/>
</dbReference>
<evidence type="ECO:0000313" key="6">
    <source>
        <dbReference type="EMBL" id="RST77042.1"/>
    </source>
</evidence>
<keyword evidence="7" id="KW-1185">Reference proteome</keyword>
<keyword evidence="1" id="KW-0813">Transport</keyword>
<name>A0A429Y6N0_9BACI</name>
<accession>A0A429Y6N0</accession>
<dbReference type="Proteomes" id="UP000287156">
    <property type="component" value="Unassembled WGS sequence"/>
</dbReference>
<dbReference type="InterPro" id="IPR003439">
    <property type="entry name" value="ABC_transporter-like_ATP-bd"/>
</dbReference>